<name>A0ACC8ENY1_9PEZI</name>
<sequence length="54" mass="6323">MGRRLHNKVVHRIRTRIKASKTVLAIAEAVKRLLNLFKDQPTAYIDKMQAFLFN</sequence>
<organism evidence="1 2">
    <name type="scientific">Cenococcum geophilum 1.58</name>
    <dbReference type="NCBI Taxonomy" id="794803"/>
    <lineage>
        <taxon>Eukaryota</taxon>
        <taxon>Fungi</taxon>
        <taxon>Dikarya</taxon>
        <taxon>Ascomycota</taxon>
        <taxon>Pezizomycotina</taxon>
        <taxon>Dothideomycetes</taxon>
        <taxon>Pleosporomycetidae</taxon>
        <taxon>Gloniales</taxon>
        <taxon>Gloniaceae</taxon>
        <taxon>Cenococcum</taxon>
    </lineage>
</organism>
<gene>
    <name evidence="1" type="ORF">K441DRAFT_669911</name>
</gene>
<keyword evidence="2" id="KW-1185">Reference proteome</keyword>
<reference evidence="1 2" key="1">
    <citation type="journal article" date="2016" name="Nat. Commun.">
        <title>Ectomycorrhizal ecology is imprinted in the genome of the dominant symbiotic fungus Cenococcum geophilum.</title>
        <authorList>
            <consortium name="DOE Joint Genome Institute"/>
            <person name="Peter M."/>
            <person name="Kohler A."/>
            <person name="Ohm R.A."/>
            <person name="Kuo A."/>
            <person name="Krutzmann J."/>
            <person name="Morin E."/>
            <person name="Arend M."/>
            <person name="Barry K.W."/>
            <person name="Binder M."/>
            <person name="Choi C."/>
            <person name="Clum A."/>
            <person name="Copeland A."/>
            <person name="Grisel N."/>
            <person name="Haridas S."/>
            <person name="Kipfer T."/>
            <person name="LaButti K."/>
            <person name="Lindquist E."/>
            <person name="Lipzen A."/>
            <person name="Maire R."/>
            <person name="Meier B."/>
            <person name="Mihaltcheva S."/>
            <person name="Molinier V."/>
            <person name="Murat C."/>
            <person name="Poggeler S."/>
            <person name="Quandt C.A."/>
            <person name="Sperisen C."/>
            <person name="Tritt A."/>
            <person name="Tisserant E."/>
            <person name="Crous P.W."/>
            <person name="Henrissat B."/>
            <person name="Nehls U."/>
            <person name="Egli S."/>
            <person name="Spatafora J.W."/>
            <person name="Grigoriev I.V."/>
            <person name="Martin F.M."/>
        </authorList>
    </citation>
    <scope>NUCLEOTIDE SEQUENCE [LARGE SCALE GENOMIC DNA]</scope>
    <source>
        <strain evidence="1 2">1.58</strain>
    </source>
</reference>
<evidence type="ECO:0000313" key="1">
    <source>
        <dbReference type="EMBL" id="OCK87977.1"/>
    </source>
</evidence>
<protein>
    <submittedName>
        <fullName evidence="1">Uncharacterized protein</fullName>
    </submittedName>
</protein>
<dbReference type="EMBL" id="KV748252">
    <property type="protein sequence ID" value="OCK87977.1"/>
    <property type="molecule type" value="Genomic_DNA"/>
</dbReference>
<evidence type="ECO:0000313" key="2">
    <source>
        <dbReference type="Proteomes" id="UP000250078"/>
    </source>
</evidence>
<dbReference type="Proteomes" id="UP000250078">
    <property type="component" value="Unassembled WGS sequence"/>
</dbReference>
<feature type="non-terminal residue" evidence="1">
    <location>
        <position position="54"/>
    </location>
</feature>
<accession>A0ACC8ENY1</accession>
<proteinExistence type="predicted"/>